<feature type="region of interest" description="Disordered" evidence="1">
    <location>
        <begin position="49"/>
        <end position="79"/>
    </location>
</feature>
<name>A0A438NH22_EXOME</name>
<dbReference type="AlphaFoldDB" id="A0A438NH22"/>
<dbReference type="EMBL" id="NAJM01000003">
    <property type="protein sequence ID" value="RVX75016.1"/>
    <property type="molecule type" value="Genomic_DNA"/>
</dbReference>
<protein>
    <submittedName>
        <fullName evidence="2">Uncharacterized protein</fullName>
    </submittedName>
</protein>
<evidence type="ECO:0000256" key="1">
    <source>
        <dbReference type="SAM" id="MobiDB-lite"/>
    </source>
</evidence>
<dbReference type="PANTHER" id="PTHR37012:SF2">
    <property type="entry name" value="BZIP DOMAIN-CONTAINING PROTEIN-RELATED"/>
    <property type="match status" value="1"/>
</dbReference>
<sequence length="373" mass="42571">MDGAQNYYDLLAQNQHLSNTVREQQKKLRQISSFCEGIGNVLSDSVNNEQDVHSPSSYSIQSPKDIVQGTSGNTLNSLNSTHMHELDSQQSVTWNDQRTNGLVRPMVPRPSVFCLDLLRSEGAARLAYLTQSEQSPSSSIRLDSLVQKLLDNFVSRHEHDFHCSKLWWSWTSSFRNLGPITRFRIAPTPENHSKLPAWFRQSELQLKHFHWPMVDWIPFPGVRDRLILHGQDYDLTEVIVATIQSYCLEEVLESSAPHEDICSHLPLGNCNPCTAQQHTSAVGQVGQSGETYVYYRLAEYLEYQQPDQNSPHGSMQSRAIPTGLETRFIVALEFNHDDELPSKLDPNFFVRFPRLYDPDAVARGSYRSIFDTF</sequence>
<dbReference type="PANTHER" id="PTHR37012">
    <property type="entry name" value="B-ZIP TRANSCRIPTION FACTOR (EUROFUNG)-RELATED"/>
    <property type="match status" value="1"/>
</dbReference>
<dbReference type="Pfam" id="PF11905">
    <property type="entry name" value="DUF3425"/>
    <property type="match status" value="1"/>
</dbReference>
<evidence type="ECO:0000313" key="3">
    <source>
        <dbReference type="Proteomes" id="UP000288859"/>
    </source>
</evidence>
<organism evidence="2 3">
    <name type="scientific">Exophiala mesophila</name>
    <name type="common">Black yeast-like fungus</name>
    <dbReference type="NCBI Taxonomy" id="212818"/>
    <lineage>
        <taxon>Eukaryota</taxon>
        <taxon>Fungi</taxon>
        <taxon>Dikarya</taxon>
        <taxon>Ascomycota</taxon>
        <taxon>Pezizomycotina</taxon>
        <taxon>Eurotiomycetes</taxon>
        <taxon>Chaetothyriomycetidae</taxon>
        <taxon>Chaetothyriales</taxon>
        <taxon>Herpotrichiellaceae</taxon>
        <taxon>Exophiala</taxon>
    </lineage>
</organism>
<dbReference type="OrthoDB" id="4161569at2759"/>
<proteinExistence type="predicted"/>
<gene>
    <name evidence="2" type="ORF">B0A52_01293</name>
</gene>
<dbReference type="Proteomes" id="UP000288859">
    <property type="component" value="Unassembled WGS sequence"/>
</dbReference>
<dbReference type="InterPro" id="IPR021833">
    <property type="entry name" value="DUF3425"/>
</dbReference>
<reference evidence="2 3" key="1">
    <citation type="submission" date="2017-03" db="EMBL/GenBank/DDBJ databases">
        <title>Genomes of endolithic fungi from Antarctica.</title>
        <authorList>
            <person name="Coleine C."/>
            <person name="Masonjones S."/>
            <person name="Stajich J.E."/>
        </authorList>
    </citation>
    <scope>NUCLEOTIDE SEQUENCE [LARGE SCALE GENOMIC DNA]</scope>
    <source>
        <strain evidence="2 3">CCFEE 6314</strain>
    </source>
</reference>
<accession>A0A438NH22</accession>
<evidence type="ECO:0000313" key="2">
    <source>
        <dbReference type="EMBL" id="RVX75016.1"/>
    </source>
</evidence>
<comment type="caution">
    <text evidence="2">The sequence shown here is derived from an EMBL/GenBank/DDBJ whole genome shotgun (WGS) entry which is preliminary data.</text>
</comment>